<dbReference type="InterPro" id="IPR010918">
    <property type="entry name" value="PurM-like_C_dom"/>
</dbReference>
<proteinExistence type="predicted"/>
<keyword evidence="3" id="KW-1185">Reference proteome</keyword>
<dbReference type="Gene3D" id="3.90.650.10">
    <property type="entry name" value="PurM-like C-terminal domain"/>
    <property type="match status" value="1"/>
</dbReference>
<protein>
    <recommendedName>
        <fullName evidence="1">PurM-like C-terminal domain-containing protein</fullName>
    </recommendedName>
</protein>
<feature type="domain" description="PurM-like C-terminal" evidence="1">
    <location>
        <begin position="8"/>
        <end position="70"/>
    </location>
</feature>
<organism evidence="2 3">
    <name type="scientific">Paraoerskovia sediminicola</name>
    <dbReference type="NCBI Taxonomy" id="1138587"/>
    <lineage>
        <taxon>Bacteria</taxon>
        <taxon>Bacillati</taxon>
        <taxon>Actinomycetota</taxon>
        <taxon>Actinomycetes</taxon>
        <taxon>Micrococcales</taxon>
        <taxon>Cellulomonadaceae</taxon>
        <taxon>Paraoerskovia</taxon>
    </lineage>
</organism>
<evidence type="ECO:0000313" key="2">
    <source>
        <dbReference type="EMBL" id="BDZ41564.1"/>
    </source>
</evidence>
<dbReference type="Pfam" id="PF02769">
    <property type="entry name" value="AIRS_C"/>
    <property type="match status" value="1"/>
</dbReference>
<dbReference type="InterPro" id="IPR036676">
    <property type="entry name" value="PurM-like_C_sf"/>
</dbReference>
<evidence type="ECO:0000313" key="3">
    <source>
        <dbReference type="Proteomes" id="UP001321475"/>
    </source>
</evidence>
<reference evidence="3" key="1">
    <citation type="journal article" date="2019" name="Int. J. Syst. Evol. Microbiol.">
        <title>The Global Catalogue of Microorganisms (GCM) 10K type strain sequencing project: providing services to taxonomists for standard genome sequencing and annotation.</title>
        <authorList>
            <consortium name="The Broad Institute Genomics Platform"/>
            <consortium name="The Broad Institute Genome Sequencing Center for Infectious Disease"/>
            <person name="Wu L."/>
            <person name="Ma J."/>
        </authorList>
    </citation>
    <scope>NUCLEOTIDE SEQUENCE [LARGE SCALE GENOMIC DNA]</scope>
    <source>
        <strain evidence="3">NBRC 108565</strain>
    </source>
</reference>
<gene>
    <name evidence="2" type="ORF">GCM10025865_08630</name>
</gene>
<name>A0ABM8G0S7_9CELL</name>
<dbReference type="SUPFAM" id="SSF56042">
    <property type="entry name" value="PurM C-terminal domain-like"/>
    <property type="match status" value="1"/>
</dbReference>
<dbReference type="Proteomes" id="UP001321475">
    <property type="component" value="Chromosome"/>
</dbReference>
<evidence type="ECO:0000259" key="1">
    <source>
        <dbReference type="Pfam" id="PF02769"/>
    </source>
</evidence>
<dbReference type="EMBL" id="AP027729">
    <property type="protein sequence ID" value="BDZ41564.1"/>
    <property type="molecule type" value="Genomic_DNA"/>
</dbReference>
<sequence>MQALLESSLRFGTGAKVSLDAVCERDGVTPFEALFSESTARAIVSVPRAQAQKLVDACVARGVPYLKIGSTGHAIDAETGEPAEGDAGSVEALEVAGLFTIPLAEADAAYRGTLPAIFG</sequence>
<accession>A0ABM8G0S7</accession>